<comment type="similarity">
    <text evidence="2">Belongs to the diacylglycerol acyltransferase family.</text>
</comment>
<dbReference type="EMBL" id="BRXZ01002057">
    <property type="protein sequence ID" value="GMH53389.1"/>
    <property type="molecule type" value="Genomic_DNA"/>
</dbReference>
<keyword evidence="4" id="KW-0808">Transferase</keyword>
<evidence type="ECO:0000256" key="7">
    <source>
        <dbReference type="ARBA" id="ARBA00022989"/>
    </source>
</evidence>
<evidence type="ECO:0000256" key="3">
    <source>
        <dbReference type="ARBA" id="ARBA00022516"/>
    </source>
</evidence>
<dbReference type="Proteomes" id="UP001165082">
    <property type="component" value="Unassembled WGS sequence"/>
</dbReference>
<accession>A0A9W7DRC5</accession>
<dbReference type="PANTHER" id="PTHR12317:SF34">
    <property type="entry name" value="ACYLTRANSFERASE"/>
    <property type="match status" value="1"/>
</dbReference>
<dbReference type="Pfam" id="PF03982">
    <property type="entry name" value="DAGAT"/>
    <property type="match status" value="1"/>
</dbReference>
<feature type="transmembrane region" description="Helical" evidence="12">
    <location>
        <begin position="115"/>
        <end position="139"/>
    </location>
</feature>
<feature type="transmembrane region" description="Helical" evidence="12">
    <location>
        <begin position="429"/>
        <end position="451"/>
    </location>
</feature>
<reference evidence="13" key="1">
    <citation type="submission" date="2022-07" db="EMBL/GenBank/DDBJ databases">
        <title>Genome analysis of Parmales, a sister group of diatoms, reveals the evolutionary specialization of diatoms from phago-mixotrophs to photoautotrophs.</title>
        <authorList>
            <person name="Ban H."/>
            <person name="Sato S."/>
            <person name="Yoshikawa S."/>
            <person name="Kazumasa Y."/>
            <person name="Nakamura Y."/>
            <person name="Ichinomiya M."/>
            <person name="Saitoh K."/>
            <person name="Sato N."/>
            <person name="Blanc-Mathieu R."/>
            <person name="Endo H."/>
            <person name="Kuwata A."/>
            <person name="Ogata H."/>
        </authorList>
    </citation>
    <scope>NUCLEOTIDE SEQUENCE</scope>
</reference>
<organism evidence="13 14">
    <name type="scientific">Triparma retinervis</name>
    <dbReference type="NCBI Taxonomy" id="2557542"/>
    <lineage>
        <taxon>Eukaryota</taxon>
        <taxon>Sar</taxon>
        <taxon>Stramenopiles</taxon>
        <taxon>Ochrophyta</taxon>
        <taxon>Bolidophyceae</taxon>
        <taxon>Parmales</taxon>
        <taxon>Triparmaceae</taxon>
        <taxon>Triparma</taxon>
    </lineage>
</organism>
<keyword evidence="3" id="KW-0444">Lipid biosynthesis</keyword>
<keyword evidence="10" id="KW-0012">Acyltransferase</keyword>
<dbReference type="GO" id="GO:0005789">
    <property type="term" value="C:endoplasmic reticulum membrane"/>
    <property type="evidence" value="ECO:0007669"/>
    <property type="project" value="UniProtKB-SubCell"/>
</dbReference>
<dbReference type="AlphaFoldDB" id="A0A9W7DRC5"/>
<keyword evidence="9 12" id="KW-0472">Membrane</keyword>
<evidence type="ECO:0000256" key="11">
    <source>
        <dbReference type="SAM" id="MobiDB-lite"/>
    </source>
</evidence>
<protein>
    <recommendedName>
        <fullName evidence="15">Diacylglycerol O-acyltransferase</fullName>
    </recommendedName>
</protein>
<feature type="transmembrane region" description="Helical" evidence="12">
    <location>
        <begin position="501"/>
        <end position="523"/>
    </location>
</feature>
<keyword evidence="6" id="KW-0256">Endoplasmic reticulum</keyword>
<evidence type="ECO:0000313" key="14">
    <source>
        <dbReference type="Proteomes" id="UP001165082"/>
    </source>
</evidence>
<dbReference type="GO" id="GO:0006629">
    <property type="term" value="P:lipid metabolic process"/>
    <property type="evidence" value="ECO:0007669"/>
    <property type="project" value="UniProtKB-KW"/>
</dbReference>
<dbReference type="OrthoDB" id="264532at2759"/>
<dbReference type="PANTHER" id="PTHR12317">
    <property type="entry name" value="DIACYLGLYCEROL O-ACYLTRANSFERASE"/>
    <property type="match status" value="1"/>
</dbReference>
<dbReference type="GO" id="GO:0008374">
    <property type="term" value="F:O-acyltransferase activity"/>
    <property type="evidence" value="ECO:0007669"/>
    <property type="project" value="InterPro"/>
</dbReference>
<proteinExistence type="inferred from homology"/>
<dbReference type="InterPro" id="IPR007130">
    <property type="entry name" value="DAGAT"/>
</dbReference>
<evidence type="ECO:0000256" key="5">
    <source>
        <dbReference type="ARBA" id="ARBA00022692"/>
    </source>
</evidence>
<sequence>MGRNRSSSVILMNRSGHGISSLKGRGGELFHLKAPKSKEWGGTTFIGHIGDVSGADKPNHGATLKATPVIKEPRSDGDDVKVANRRDHETKGTSDPKSSPSRASSPAPFPTRLHAVFAAAYIWVVPQLTWIFLLLTLVAPKPCRPALLLLHVYPFFLTFKGNHGNRKYLLASIGNFLRFKVVQKSPSRVGCPTIYGFHPHSKYPMGVFLLLSLGDDAKIGGLKDVTVAQSSLGKFIPTISFVTSLYGKVIDVTKGEINATLKRGKDVGLFPGGHREMLYCRPWSSTVPIVKHVGFLKLAMDQRASVTPTFTFGFNNSYWSAGNAIDMWCYENLGCSLPFWVPTGLWGGEPARMVVGQEIDSAKFKSVENFAAAYFESLHVLYEDNKESIGGKAYVGVSIEFIEVVRGRKDDAKREEGAMRKRAKKWSSAPHVAIAKFSIPFSLGVLVWLVLKGRATQFSTSSIFPSERHATLTAHLWASLVWSVSSVCNIFLGFSKNHRMVGYVGFFSAIFMAHTATLLSLSSLSSPHLVFHALCNLQVAFVTVYLLSAGVSCTVHGNSGHGWYMRTAHLVLGMNFVPRLTAGVFRWYLGLGGETAFSVACAVQLGWQTAQIMKAPKGAKKEAITSTNLKCLTVAAATVCWVSVGTAQLHGSVTGIIIALGMGMLRGREKALEV</sequence>
<keyword evidence="7 12" id="KW-1133">Transmembrane helix</keyword>
<keyword evidence="14" id="KW-1185">Reference proteome</keyword>
<evidence type="ECO:0000256" key="6">
    <source>
        <dbReference type="ARBA" id="ARBA00022824"/>
    </source>
</evidence>
<evidence type="ECO:0000256" key="4">
    <source>
        <dbReference type="ARBA" id="ARBA00022679"/>
    </source>
</evidence>
<keyword evidence="5 12" id="KW-0812">Transmembrane</keyword>
<comment type="caution">
    <text evidence="13">The sequence shown here is derived from an EMBL/GenBank/DDBJ whole genome shotgun (WGS) entry which is preliminary data.</text>
</comment>
<evidence type="ECO:0008006" key="15">
    <source>
        <dbReference type="Google" id="ProtNLM"/>
    </source>
</evidence>
<feature type="compositionally biased region" description="Low complexity" evidence="11">
    <location>
        <begin position="95"/>
        <end position="106"/>
    </location>
</feature>
<evidence type="ECO:0000256" key="2">
    <source>
        <dbReference type="ARBA" id="ARBA00005420"/>
    </source>
</evidence>
<evidence type="ECO:0000256" key="8">
    <source>
        <dbReference type="ARBA" id="ARBA00023098"/>
    </source>
</evidence>
<feature type="region of interest" description="Disordered" evidence="11">
    <location>
        <begin position="56"/>
        <end position="107"/>
    </location>
</feature>
<gene>
    <name evidence="13" type="ORF">TrRE_jg12502</name>
</gene>
<feature type="transmembrane region" description="Helical" evidence="12">
    <location>
        <begin position="474"/>
        <end position="494"/>
    </location>
</feature>
<evidence type="ECO:0000256" key="9">
    <source>
        <dbReference type="ARBA" id="ARBA00023136"/>
    </source>
</evidence>
<evidence type="ECO:0000256" key="1">
    <source>
        <dbReference type="ARBA" id="ARBA00004477"/>
    </source>
</evidence>
<evidence type="ECO:0000256" key="10">
    <source>
        <dbReference type="ARBA" id="ARBA00023315"/>
    </source>
</evidence>
<feature type="compositionally biased region" description="Basic and acidic residues" evidence="11">
    <location>
        <begin position="71"/>
        <end position="94"/>
    </location>
</feature>
<evidence type="ECO:0000256" key="12">
    <source>
        <dbReference type="SAM" id="Phobius"/>
    </source>
</evidence>
<name>A0A9W7DRC5_9STRA</name>
<keyword evidence="8" id="KW-0443">Lipid metabolism</keyword>
<feature type="transmembrane region" description="Helical" evidence="12">
    <location>
        <begin position="529"/>
        <end position="551"/>
    </location>
</feature>
<comment type="subcellular location">
    <subcellularLocation>
        <location evidence="1">Endoplasmic reticulum membrane</location>
        <topology evidence="1">Multi-pass membrane protein</topology>
    </subcellularLocation>
</comment>
<evidence type="ECO:0000313" key="13">
    <source>
        <dbReference type="EMBL" id="GMH53389.1"/>
    </source>
</evidence>